<dbReference type="RefSeq" id="WP_173634947.1">
    <property type="nucleotide sequence ID" value="NZ_CP054212.1"/>
</dbReference>
<dbReference type="KEGG" id="pmak:PMPD1_3125"/>
<dbReference type="EMBL" id="CP054212">
    <property type="protein sequence ID" value="QKJ88057.1"/>
    <property type="molecule type" value="Genomic_DNA"/>
</dbReference>
<dbReference type="Proteomes" id="UP000505325">
    <property type="component" value="Chromosome"/>
</dbReference>
<name>A0A6M8UI34_9GAMM</name>
<proteinExistence type="predicted"/>
<sequence>MEWIKFAGGIDEGTYIVCTENKIVTEMKYISNKYAKTNRGRAPRWEWHGRVSPWKVTHFMEMPSPPSD</sequence>
<evidence type="ECO:0000313" key="2">
    <source>
        <dbReference type="Proteomes" id="UP000505325"/>
    </source>
</evidence>
<organism evidence="1 2">
    <name type="scientific">Paramixta manurensis</name>
    <dbReference type="NCBI Taxonomy" id="2740817"/>
    <lineage>
        <taxon>Bacteria</taxon>
        <taxon>Pseudomonadati</taxon>
        <taxon>Pseudomonadota</taxon>
        <taxon>Gammaproteobacteria</taxon>
        <taxon>Enterobacterales</taxon>
        <taxon>Erwiniaceae</taxon>
        <taxon>Paramixta</taxon>
    </lineage>
</organism>
<keyword evidence="2" id="KW-1185">Reference proteome</keyword>
<accession>A0A6M8UI34</accession>
<gene>
    <name evidence="1" type="ORF">PMPD1_3125</name>
</gene>
<evidence type="ECO:0000313" key="1">
    <source>
        <dbReference type="EMBL" id="QKJ88057.1"/>
    </source>
</evidence>
<dbReference type="AlphaFoldDB" id="A0A6M8UI34"/>
<protein>
    <recommendedName>
        <fullName evidence="3">DUF551 domain-containing protein</fullName>
    </recommendedName>
</protein>
<evidence type="ECO:0008006" key="3">
    <source>
        <dbReference type="Google" id="ProtNLM"/>
    </source>
</evidence>
<reference evidence="1 2" key="1">
    <citation type="submission" date="2020-06" db="EMBL/GenBank/DDBJ databases">
        <title>Genome sequence of Paramixta manurensis strain PD-1.</title>
        <authorList>
            <person name="Lee C.W."/>
            <person name="Kim J."/>
        </authorList>
    </citation>
    <scope>NUCLEOTIDE SEQUENCE [LARGE SCALE GENOMIC DNA]</scope>
    <source>
        <strain evidence="1 2">PD-1</strain>
    </source>
</reference>